<dbReference type="GO" id="GO:0043386">
    <property type="term" value="P:mycotoxin biosynthetic process"/>
    <property type="evidence" value="ECO:0007669"/>
    <property type="project" value="InterPro"/>
</dbReference>
<name>A0AAD7IDH0_9AGAR</name>
<feature type="region of interest" description="Disordered" evidence="3">
    <location>
        <begin position="129"/>
        <end position="152"/>
    </location>
</feature>
<evidence type="ECO:0000256" key="4">
    <source>
        <dbReference type="SAM" id="SignalP"/>
    </source>
</evidence>
<evidence type="ECO:0000256" key="1">
    <source>
        <dbReference type="ARBA" id="ARBA00004685"/>
    </source>
</evidence>
<dbReference type="AlphaFoldDB" id="A0AAD7IDH0"/>
<dbReference type="Proteomes" id="UP001215598">
    <property type="component" value="Unassembled WGS sequence"/>
</dbReference>
<organism evidence="5 6">
    <name type="scientific">Mycena metata</name>
    <dbReference type="NCBI Taxonomy" id="1033252"/>
    <lineage>
        <taxon>Eukaryota</taxon>
        <taxon>Fungi</taxon>
        <taxon>Dikarya</taxon>
        <taxon>Basidiomycota</taxon>
        <taxon>Agaricomycotina</taxon>
        <taxon>Agaricomycetes</taxon>
        <taxon>Agaricomycetidae</taxon>
        <taxon>Agaricales</taxon>
        <taxon>Marasmiineae</taxon>
        <taxon>Mycenaceae</taxon>
        <taxon>Mycena</taxon>
    </lineage>
</organism>
<keyword evidence="6" id="KW-1185">Reference proteome</keyword>
<feature type="chain" id="PRO_5042111196" evidence="4">
    <location>
        <begin position="19"/>
        <end position="152"/>
    </location>
</feature>
<dbReference type="PANTHER" id="PTHR33365">
    <property type="entry name" value="YALI0B05434P"/>
    <property type="match status" value="1"/>
</dbReference>
<proteinExistence type="inferred from homology"/>
<keyword evidence="4" id="KW-0732">Signal</keyword>
<reference evidence="5" key="1">
    <citation type="submission" date="2023-03" db="EMBL/GenBank/DDBJ databases">
        <title>Massive genome expansion in bonnet fungi (Mycena s.s.) driven by repeated elements and novel gene families across ecological guilds.</title>
        <authorList>
            <consortium name="Lawrence Berkeley National Laboratory"/>
            <person name="Harder C.B."/>
            <person name="Miyauchi S."/>
            <person name="Viragh M."/>
            <person name="Kuo A."/>
            <person name="Thoen E."/>
            <person name="Andreopoulos B."/>
            <person name="Lu D."/>
            <person name="Skrede I."/>
            <person name="Drula E."/>
            <person name="Henrissat B."/>
            <person name="Morin E."/>
            <person name="Kohler A."/>
            <person name="Barry K."/>
            <person name="LaButti K."/>
            <person name="Morin E."/>
            <person name="Salamov A."/>
            <person name="Lipzen A."/>
            <person name="Mereny Z."/>
            <person name="Hegedus B."/>
            <person name="Baldrian P."/>
            <person name="Stursova M."/>
            <person name="Weitz H."/>
            <person name="Taylor A."/>
            <person name="Grigoriev I.V."/>
            <person name="Nagy L.G."/>
            <person name="Martin F."/>
            <person name="Kauserud H."/>
        </authorList>
    </citation>
    <scope>NUCLEOTIDE SEQUENCE</scope>
    <source>
        <strain evidence="5">CBHHK182m</strain>
    </source>
</reference>
<evidence type="ECO:0000313" key="6">
    <source>
        <dbReference type="Proteomes" id="UP001215598"/>
    </source>
</evidence>
<evidence type="ECO:0000256" key="3">
    <source>
        <dbReference type="SAM" id="MobiDB-lite"/>
    </source>
</evidence>
<feature type="signal peptide" evidence="4">
    <location>
        <begin position="1"/>
        <end position="18"/>
    </location>
</feature>
<dbReference type="Pfam" id="PF11807">
    <property type="entry name" value="UstYa"/>
    <property type="match status" value="1"/>
</dbReference>
<evidence type="ECO:0000256" key="2">
    <source>
        <dbReference type="ARBA" id="ARBA00035112"/>
    </source>
</evidence>
<evidence type="ECO:0000313" key="5">
    <source>
        <dbReference type="EMBL" id="KAJ7740608.1"/>
    </source>
</evidence>
<accession>A0AAD7IDH0</accession>
<dbReference type="PANTHER" id="PTHR33365:SF4">
    <property type="entry name" value="CYCLOCHLOROTINE BIOSYNTHESIS PROTEIN O"/>
    <property type="match status" value="1"/>
</dbReference>
<sequence>MILLQFGLIAGLILTVASLSARLARLDATGSTSTAPAQDAIEMQIVKFGDPGIYQGPPSDEVDEAWENLYRYGISAIPKDQAALLPNKTYPLSFNTSQYVVHLEVFHHLHCLNQIRKAVHRDYYGPRTVTEGGRDASESTTCNTALIPSPSP</sequence>
<gene>
    <name evidence="5" type="ORF">B0H16DRAFT_1566964</name>
</gene>
<comment type="pathway">
    <text evidence="1">Mycotoxin biosynthesis.</text>
</comment>
<comment type="caution">
    <text evidence="5">The sequence shown here is derived from an EMBL/GenBank/DDBJ whole genome shotgun (WGS) entry which is preliminary data.</text>
</comment>
<comment type="similarity">
    <text evidence="2">Belongs to the ustYa family.</text>
</comment>
<protein>
    <submittedName>
        <fullName evidence="5">Uncharacterized protein</fullName>
    </submittedName>
</protein>
<dbReference type="InterPro" id="IPR021765">
    <property type="entry name" value="UstYa-like"/>
</dbReference>
<dbReference type="EMBL" id="JARKIB010000102">
    <property type="protein sequence ID" value="KAJ7740608.1"/>
    <property type="molecule type" value="Genomic_DNA"/>
</dbReference>